<evidence type="ECO:0000256" key="1">
    <source>
        <dbReference type="SAM" id="SignalP"/>
    </source>
</evidence>
<gene>
    <name evidence="2" type="ORF">SYV04_09890</name>
</gene>
<dbReference type="EMBL" id="JAXIVS010000003">
    <property type="protein sequence ID" value="MDY7226700.1"/>
    <property type="molecule type" value="Genomic_DNA"/>
</dbReference>
<name>A0ABU5GZS3_9BACT</name>
<comment type="caution">
    <text evidence="2">The sequence shown here is derived from an EMBL/GenBank/DDBJ whole genome shotgun (WGS) entry which is preliminary data.</text>
</comment>
<feature type="chain" id="PRO_5045686575" description="Lipoprotein" evidence="1">
    <location>
        <begin position="27"/>
        <end position="321"/>
    </location>
</feature>
<reference evidence="2 3" key="1">
    <citation type="submission" date="2023-12" db="EMBL/GenBank/DDBJ databases">
        <title>the genome sequence of Hyalangium sp. s54d21.</title>
        <authorList>
            <person name="Zhang X."/>
        </authorList>
    </citation>
    <scope>NUCLEOTIDE SEQUENCE [LARGE SCALE GENOMIC DNA]</scope>
    <source>
        <strain evidence="3">s54d21</strain>
    </source>
</reference>
<keyword evidence="3" id="KW-1185">Reference proteome</keyword>
<evidence type="ECO:0008006" key="4">
    <source>
        <dbReference type="Google" id="ProtNLM"/>
    </source>
</evidence>
<evidence type="ECO:0000313" key="3">
    <source>
        <dbReference type="Proteomes" id="UP001291309"/>
    </source>
</evidence>
<protein>
    <recommendedName>
        <fullName evidence="4">Lipoprotein</fullName>
    </recommendedName>
</protein>
<keyword evidence="1" id="KW-0732">Signal</keyword>
<dbReference type="RefSeq" id="WP_321545427.1">
    <property type="nucleotide sequence ID" value="NZ_JAXIVS010000003.1"/>
</dbReference>
<organism evidence="2 3">
    <name type="scientific">Hyalangium rubrum</name>
    <dbReference type="NCBI Taxonomy" id="3103134"/>
    <lineage>
        <taxon>Bacteria</taxon>
        <taxon>Pseudomonadati</taxon>
        <taxon>Myxococcota</taxon>
        <taxon>Myxococcia</taxon>
        <taxon>Myxococcales</taxon>
        <taxon>Cystobacterineae</taxon>
        <taxon>Archangiaceae</taxon>
        <taxon>Hyalangium</taxon>
    </lineage>
</organism>
<feature type="signal peptide" evidence="1">
    <location>
        <begin position="1"/>
        <end position="26"/>
    </location>
</feature>
<sequence>MPRLHRVVLALALAGLLPHCATSSGAEGSPAPSGDAVGLRFAWPAGFTAQVTSTTVEAQGTQPPERKERRFQLRMEGMGEERKVVTVPVPGEASTSATPAQPMLTPTMVVGDSGEFKRVEGVDQALGEMFKDAESQGVPPEQQKELRGLVGGALEQASRDRWDELVGKWNGLALEPGKPVERKGRMTVPFFGNSLDTVERLTLKERVPCAEGESEKRCVLLTLEASLDPEGTQRGGLELVKRMKAFMKANAGLPESALPEMTVERMQLNGIFELVTEPDTLVPHRLRHQGQSLVVLKSEEEGTQDFRLQGERIEVFTPGAR</sequence>
<proteinExistence type="predicted"/>
<evidence type="ECO:0000313" key="2">
    <source>
        <dbReference type="EMBL" id="MDY7226700.1"/>
    </source>
</evidence>
<dbReference type="Proteomes" id="UP001291309">
    <property type="component" value="Unassembled WGS sequence"/>
</dbReference>
<accession>A0ABU5GZS3</accession>